<dbReference type="Gene3D" id="3.40.50.2000">
    <property type="entry name" value="Glycogen Phosphorylase B"/>
    <property type="match status" value="1"/>
</dbReference>
<evidence type="ECO:0000313" key="3">
    <source>
        <dbReference type="Proteomes" id="UP001595557"/>
    </source>
</evidence>
<dbReference type="Proteomes" id="UP001595557">
    <property type="component" value="Unassembled WGS sequence"/>
</dbReference>
<keyword evidence="3" id="KW-1185">Reference proteome</keyword>
<dbReference type="SUPFAM" id="SSF53756">
    <property type="entry name" value="UDP-Glycosyltransferase/glycogen phosphorylase"/>
    <property type="match status" value="1"/>
</dbReference>
<feature type="region of interest" description="Disordered" evidence="1">
    <location>
        <begin position="1"/>
        <end position="24"/>
    </location>
</feature>
<reference evidence="3" key="1">
    <citation type="journal article" date="2019" name="Int. J. Syst. Evol. Microbiol.">
        <title>The Global Catalogue of Microorganisms (GCM) 10K type strain sequencing project: providing services to taxonomists for standard genome sequencing and annotation.</title>
        <authorList>
            <consortium name="The Broad Institute Genomics Platform"/>
            <consortium name="The Broad Institute Genome Sequencing Center for Infectious Disease"/>
            <person name="Wu L."/>
            <person name="Ma J."/>
        </authorList>
    </citation>
    <scope>NUCLEOTIDE SEQUENCE [LARGE SCALE GENOMIC DNA]</scope>
    <source>
        <strain evidence="3">KCTC 52239</strain>
    </source>
</reference>
<gene>
    <name evidence="2" type="ORF">ACFOD7_04140</name>
</gene>
<dbReference type="EMBL" id="JBHRTE010000019">
    <property type="protein sequence ID" value="MFC3167235.1"/>
    <property type="molecule type" value="Genomic_DNA"/>
</dbReference>
<protein>
    <submittedName>
        <fullName evidence="2">Uncharacterized protein</fullName>
    </submittedName>
</protein>
<evidence type="ECO:0000256" key="1">
    <source>
        <dbReference type="SAM" id="MobiDB-lite"/>
    </source>
</evidence>
<accession>A0ABV7IE28</accession>
<sequence length="575" mass="62468">MTGVLPGGNARAAPDDDKGPDPELRPLLDAWRRDGRDLIRAQRAEFDALLAAIEPEMQRRRHARAASLAQVAANHAVVWHPGIFASGALDDLLGRLGAAALPMPFKRGERRAGPLEILHVVTQVSAIGGHVRMLWHWIGEDGGNRHSLAMTRQTAPLPGPLVKAVQAAGGTVSHVNRTPGGLLPWARNLQALLAKADLVVLHVHNQDIIPFLALGGMAERPPVLLVNHADHVFWLGAGLVDCVLSTRQSGHRLCADRRGFPPERNLVLPLCLEPPPPAVPRAQAKRHLGLPEDSVVILTLARSVKYRSLGGQSFADALVPVLKGDRRRHLVAVGPKGSVDWSAAMAQVPGQITVLPETTETEQFFAAADVFVDSFPFSSITSMLEAGLHGLPVVTRYPFGPGCEIMGGDSVGLDDNLVWTNSLRDFRGAVLRLVSDPDYRLRLGRRTRAHIEATNMGPDWRRNLAAVYDAAFRLPPRRSGPPGAERPQMTDLDLFMPFVFGTVLARPGEAARLALARELGLKTMPNLQRLALCAAMALRGELRFRKGWSAWRNLVPEWLTVRLRISSSGGAQPGC</sequence>
<proteinExistence type="predicted"/>
<organism evidence="2 3">
    <name type="scientific">Paracoccus fontiphilus</name>
    <dbReference type="NCBI Taxonomy" id="1815556"/>
    <lineage>
        <taxon>Bacteria</taxon>
        <taxon>Pseudomonadati</taxon>
        <taxon>Pseudomonadota</taxon>
        <taxon>Alphaproteobacteria</taxon>
        <taxon>Rhodobacterales</taxon>
        <taxon>Paracoccaceae</taxon>
        <taxon>Paracoccus</taxon>
    </lineage>
</organism>
<name>A0ABV7IE28_9RHOB</name>
<evidence type="ECO:0000313" key="2">
    <source>
        <dbReference type="EMBL" id="MFC3167235.1"/>
    </source>
</evidence>
<comment type="caution">
    <text evidence="2">The sequence shown here is derived from an EMBL/GenBank/DDBJ whole genome shotgun (WGS) entry which is preliminary data.</text>
</comment>
<feature type="compositionally biased region" description="Basic and acidic residues" evidence="1">
    <location>
        <begin position="13"/>
        <end position="24"/>
    </location>
</feature>
<dbReference type="RefSeq" id="WP_377706781.1">
    <property type="nucleotide sequence ID" value="NZ_JBHRTE010000019.1"/>
</dbReference>